<feature type="transmembrane region" description="Helical" evidence="7">
    <location>
        <begin position="133"/>
        <end position="158"/>
    </location>
</feature>
<dbReference type="PANTHER" id="PTHR33048">
    <property type="entry name" value="PTH11-LIKE INTEGRAL MEMBRANE PROTEIN (AFU_ORTHOLOGUE AFUA_5G11245)"/>
    <property type="match status" value="1"/>
</dbReference>
<accession>A0A8K0SM85</accession>
<feature type="transmembrane region" description="Helical" evidence="7">
    <location>
        <begin position="6"/>
        <end position="25"/>
    </location>
</feature>
<dbReference type="AlphaFoldDB" id="A0A8K0SM85"/>
<comment type="caution">
    <text evidence="9">The sequence shown here is derived from an EMBL/GenBank/DDBJ whole genome shotgun (WGS) entry which is preliminary data.</text>
</comment>
<reference evidence="9" key="1">
    <citation type="journal article" date="2021" name="Nat. Commun.">
        <title>Genetic determinants of endophytism in the Arabidopsis root mycobiome.</title>
        <authorList>
            <person name="Mesny F."/>
            <person name="Miyauchi S."/>
            <person name="Thiergart T."/>
            <person name="Pickel B."/>
            <person name="Atanasova L."/>
            <person name="Karlsson M."/>
            <person name="Huettel B."/>
            <person name="Barry K.W."/>
            <person name="Haridas S."/>
            <person name="Chen C."/>
            <person name="Bauer D."/>
            <person name="Andreopoulos W."/>
            <person name="Pangilinan J."/>
            <person name="LaButti K."/>
            <person name="Riley R."/>
            <person name="Lipzen A."/>
            <person name="Clum A."/>
            <person name="Drula E."/>
            <person name="Henrissat B."/>
            <person name="Kohler A."/>
            <person name="Grigoriev I.V."/>
            <person name="Martin F.M."/>
            <person name="Hacquard S."/>
        </authorList>
    </citation>
    <scope>NUCLEOTIDE SEQUENCE</scope>
    <source>
        <strain evidence="9">MPI-CAGE-CH-0235</strain>
    </source>
</reference>
<evidence type="ECO:0000256" key="1">
    <source>
        <dbReference type="ARBA" id="ARBA00004141"/>
    </source>
</evidence>
<evidence type="ECO:0000313" key="9">
    <source>
        <dbReference type="EMBL" id="KAH7316641.1"/>
    </source>
</evidence>
<sequence length="396" mass="43221">MSAVIQEQFALLSIGLIVIGTRCVLRWRQVGPSGFQLDDYLMPLTGLVFSAETVAAYLVGARFQGLTNSYMTAEQRETLDPDSREYYNRQWGSGIQVIGWSFYAFILWALKFCVTAFYGRLTSGLVHLKLRVTIAYILLGVTYATVALTILLSCQPMSHFWQIYPDPGRLCQPTNSPAYVLVVVIPNILTDIYLLSIPLPLVWGVNISLRRRITLVVLFSGALFIMMAGTIRAIVISTSGPNGAVAGSSWACRETFVAIIVTNLPILQPLLRKIASATGLSILFSRSSPTHSNSYQLRSGEAGTRLDGSRKKGTQHRHPLSIPQASAWGSDEHILPEESGSESGMKRSESRKNQGIVVAHEISVRSEEAGAPGSAPHGNNWELNAAASGNSTPRPK</sequence>
<feature type="transmembrane region" description="Helical" evidence="7">
    <location>
        <begin position="37"/>
        <end position="59"/>
    </location>
</feature>
<dbReference type="PANTHER" id="PTHR33048:SF2">
    <property type="entry name" value="SRPK"/>
    <property type="match status" value="1"/>
</dbReference>
<evidence type="ECO:0000313" key="10">
    <source>
        <dbReference type="Proteomes" id="UP000813444"/>
    </source>
</evidence>
<feature type="transmembrane region" description="Helical" evidence="7">
    <location>
        <begin position="178"/>
        <end position="203"/>
    </location>
</feature>
<comment type="similarity">
    <text evidence="5">Belongs to the SAT4 family.</text>
</comment>
<feature type="domain" description="Rhodopsin" evidence="8">
    <location>
        <begin position="22"/>
        <end position="273"/>
    </location>
</feature>
<dbReference type="InterPro" id="IPR052337">
    <property type="entry name" value="SAT4-like"/>
</dbReference>
<feature type="region of interest" description="Disordered" evidence="6">
    <location>
        <begin position="288"/>
        <end position="396"/>
    </location>
</feature>
<evidence type="ECO:0000256" key="3">
    <source>
        <dbReference type="ARBA" id="ARBA00022989"/>
    </source>
</evidence>
<proteinExistence type="inferred from homology"/>
<keyword evidence="4 7" id="KW-0472">Membrane</keyword>
<feature type="transmembrane region" description="Helical" evidence="7">
    <location>
        <begin position="100"/>
        <end position="121"/>
    </location>
</feature>
<name>A0A8K0SM85_9HYPO</name>
<feature type="compositionally biased region" description="Polar residues" evidence="6">
    <location>
        <begin position="288"/>
        <end position="297"/>
    </location>
</feature>
<evidence type="ECO:0000256" key="5">
    <source>
        <dbReference type="ARBA" id="ARBA00038359"/>
    </source>
</evidence>
<dbReference type="GO" id="GO:0016020">
    <property type="term" value="C:membrane"/>
    <property type="evidence" value="ECO:0007669"/>
    <property type="project" value="UniProtKB-SubCell"/>
</dbReference>
<organism evidence="9 10">
    <name type="scientific">Stachybotrys elegans</name>
    <dbReference type="NCBI Taxonomy" id="80388"/>
    <lineage>
        <taxon>Eukaryota</taxon>
        <taxon>Fungi</taxon>
        <taxon>Dikarya</taxon>
        <taxon>Ascomycota</taxon>
        <taxon>Pezizomycotina</taxon>
        <taxon>Sordariomycetes</taxon>
        <taxon>Hypocreomycetidae</taxon>
        <taxon>Hypocreales</taxon>
        <taxon>Stachybotryaceae</taxon>
        <taxon>Stachybotrys</taxon>
    </lineage>
</organism>
<feature type="compositionally biased region" description="Polar residues" evidence="6">
    <location>
        <begin position="387"/>
        <end position="396"/>
    </location>
</feature>
<dbReference type="Proteomes" id="UP000813444">
    <property type="component" value="Unassembled WGS sequence"/>
</dbReference>
<protein>
    <recommendedName>
        <fullName evidence="8">Rhodopsin domain-containing protein</fullName>
    </recommendedName>
</protein>
<evidence type="ECO:0000256" key="6">
    <source>
        <dbReference type="SAM" id="MobiDB-lite"/>
    </source>
</evidence>
<feature type="transmembrane region" description="Helical" evidence="7">
    <location>
        <begin position="215"/>
        <end position="235"/>
    </location>
</feature>
<evidence type="ECO:0000256" key="4">
    <source>
        <dbReference type="ARBA" id="ARBA00023136"/>
    </source>
</evidence>
<keyword evidence="2 7" id="KW-0812">Transmembrane</keyword>
<dbReference type="InterPro" id="IPR049326">
    <property type="entry name" value="Rhodopsin_dom_fungi"/>
</dbReference>
<comment type="subcellular location">
    <subcellularLocation>
        <location evidence="1">Membrane</location>
        <topology evidence="1">Multi-pass membrane protein</topology>
    </subcellularLocation>
</comment>
<dbReference type="OrthoDB" id="2988756at2759"/>
<evidence type="ECO:0000256" key="2">
    <source>
        <dbReference type="ARBA" id="ARBA00022692"/>
    </source>
</evidence>
<keyword evidence="3 7" id="KW-1133">Transmembrane helix</keyword>
<evidence type="ECO:0000256" key="7">
    <source>
        <dbReference type="SAM" id="Phobius"/>
    </source>
</evidence>
<keyword evidence="10" id="KW-1185">Reference proteome</keyword>
<dbReference type="EMBL" id="JAGPNK010000008">
    <property type="protein sequence ID" value="KAH7316641.1"/>
    <property type="molecule type" value="Genomic_DNA"/>
</dbReference>
<gene>
    <name evidence="9" type="ORF">B0I35DRAFT_260095</name>
</gene>
<evidence type="ECO:0000259" key="8">
    <source>
        <dbReference type="Pfam" id="PF20684"/>
    </source>
</evidence>
<dbReference type="Pfam" id="PF20684">
    <property type="entry name" value="Fung_rhodopsin"/>
    <property type="match status" value="1"/>
</dbReference>